<dbReference type="EMBL" id="VSRR010052207">
    <property type="protein sequence ID" value="MPC79828.1"/>
    <property type="molecule type" value="Genomic_DNA"/>
</dbReference>
<comment type="caution">
    <text evidence="2">The sequence shown here is derived from an EMBL/GenBank/DDBJ whole genome shotgun (WGS) entry which is preliminary data.</text>
</comment>
<evidence type="ECO:0000313" key="2">
    <source>
        <dbReference type="EMBL" id="MPC79828.1"/>
    </source>
</evidence>
<dbReference type="AlphaFoldDB" id="A0A5B7IG57"/>
<keyword evidence="3" id="KW-1185">Reference proteome</keyword>
<feature type="signal peptide" evidence="1">
    <location>
        <begin position="1"/>
        <end position="21"/>
    </location>
</feature>
<evidence type="ECO:0000256" key="1">
    <source>
        <dbReference type="SAM" id="SignalP"/>
    </source>
</evidence>
<gene>
    <name evidence="2" type="ORF">E2C01_074375</name>
</gene>
<keyword evidence="1" id="KW-0732">Signal</keyword>
<proteinExistence type="predicted"/>
<name>A0A5B7IG57_PORTR</name>
<dbReference type="Proteomes" id="UP000324222">
    <property type="component" value="Unassembled WGS sequence"/>
</dbReference>
<feature type="chain" id="PRO_5023130066" evidence="1">
    <location>
        <begin position="22"/>
        <end position="38"/>
    </location>
</feature>
<evidence type="ECO:0000313" key="3">
    <source>
        <dbReference type="Proteomes" id="UP000324222"/>
    </source>
</evidence>
<accession>A0A5B7IG57</accession>
<organism evidence="2 3">
    <name type="scientific">Portunus trituberculatus</name>
    <name type="common">Swimming crab</name>
    <name type="synonym">Neptunus trituberculatus</name>
    <dbReference type="NCBI Taxonomy" id="210409"/>
    <lineage>
        <taxon>Eukaryota</taxon>
        <taxon>Metazoa</taxon>
        <taxon>Ecdysozoa</taxon>
        <taxon>Arthropoda</taxon>
        <taxon>Crustacea</taxon>
        <taxon>Multicrustacea</taxon>
        <taxon>Malacostraca</taxon>
        <taxon>Eumalacostraca</taxon>
        <taxon>Eucarida</taxon>
        <taxon>Decapoda</taxon>
        <taxon>Pleocyemata</taxon>
        <taxon>Brachyura</taxon>
        <taxon>Eubrachyura</taxon>
        <taxon>Portunoidea</taxon>
        <taxon>Portunidae</taxon>
        <taxon>Portuninae</taxon>
        <taxon>Portunus</taxon>
    </lineage>
</organism>
<sequence length="38" mass="4419">MELKGLMVFLWFLRSCLENLACRLCGLGNCGNERPKRF</sequence>
<protein>
    <submittedName>
        <fullName evidence="2">Uncharacterized protein</fullName>
    </submittedName>
</protein>
<reference evidence="2 3" key="1">
    <citation type="submission" date="2019-05" db="EMBL/GenBank/DDBJ databases">
        <title>Another draft genome of Portunus trituberculatus and its Hox gene families provides insights of decapod evolution.</title>
        <authorList>
            <person name="Jeong J.-H."/>
            <person name="Song I."/>
            <person name="Kim S."/>
            <person name="Choi T."/>
            <person name="Kim D."/>
            <person name="Ryu S."/>
            <person name="Kim W."/>
        </authorList>
    </citation>
    <scope>NUCLEOTIDE SEQUENCE [LARGE SCALE GENOMIC DNA]</scope>
    <source>
        <tissue evidence="2">Muscle</tissue>
    </source>
</reference>